<gene>
    <name evidence="9 11" type="primary">hisC</name>
    <name evidence="11" type="ORF">C12CBH8_06810</name>
</gene>
<keyword evidence="4 9" id="KW-0032">Aminotransferase</keyword>
<evidence type="ECO:0000259" key="10">
    <source>
        <dbReference type="Pfam" id="PF00155"/>
    </source>
</evidence>
<sequence length="353" mass="39341">MAYQLAAKVRDLVPYDPIEGQYRIRLDANESFLLPPPWLQQEMEDGIRKAMCNRYPDPKAEEVCRLFAQYYRIREELVTAGNGSDELIMLIAASFLEKGDKVVTVMPDFSMYAFYSSLSEVEVVEAPKREDLTINVDGLIQTIQRTGARALIFSNPCNPTSLGVEAQEVRRLIRSVQCLVVLDEAYMDFWDQSLLDEVEQYDNLLILRTCSKAFGMAALRLGFAVANPVLTRALHAVKSPYNVNSLTQGAGAAVLSHPDYLRECVGNILASRDDLYQKLKPMVDGWQNAGMAISCTNFVHIRTPHARHLFEGLKEEGIAVRLIAGGLRICAGTPEENREVARALKKLGGGIVV</sequence>
<name>A0A7I8D2U4_9FIRM</name>
<evidence type="ECO:0000256" key="7">
    <source>
        <dbReference type="ARBA" id="ARBA00022898"/>
    </source>
</evidence>
<dbReference type="InterPro" id="IPR015424">
    <property type="entry name" value="PyrdxlP-dep_Trfase"/>
</dbReference>
<dbReference type="EMBL" id="AP023321">
    <property type="protein sequence ID" value="BCI60042.1"/>
    <property type="molecule type" value="Genomic_DNA"/>
</dbReference>
<reference evidence="12" key="1">
    <citation type="submission" date="2020-07" db="EMBL/GenBank/DDBJ databases">
        <title>Complete genome sequencing of Clostridia bacterium strain 12CBH8.</title>
        <authorList>
            <person name="Sakamoto M."/>
            <person name="Murakami T."/>
            <person name="Mori H."/>
        </authorList>
    </citation>
    <scope>NUCLEOTIDE SEQUENCE [LARGE SCALE GENOMIC DNA]</scope>
    <source>
        <strain evidence="12">12CBH8</strain>
    </source>
</reference>
<feature type="modified residue" description="N6-(pyridoxal phosphate)lysine" evidence="9">
    <location>
        <position position="212"/>
    </location>
</feature>
<evidence type="ECO:0000256" key="3">
    <source>
        <dbReference type="ARBA" id="ARBA00011738"/>
    </source>
</evidence>
<dbReference type="GO" id="GO:0000105">
    <property type="term" value="P:L-histidine biosynthetic process"/>
    <property type="evidence" value="ECO:0007669"/>
    <property type="project" value="UniProtKB-UniRule"/>
</dbReference>
<dbReference type="Gene3D" id="3.90.1150.10">
    <property type="entry name" value="Aspartate Aminotransferase, domain 1"/>
    <property type="match status" value="1"/>
</dbReference>
<dbReference type="AlphaFoldDB" id="A0A7I8D2U4"/>
<evidence type="ECO:0000256" key="9">
    <source>
        <dbReference type="HAMAP-Rule" id="MF_01023"/>
    </source>
</evidence>
<organism evidence="11 12">
    <name type="scientific">Solibaculum mannosilyticum</name>
    <dbReference type="NCBI Taxonomy" id="2780922"/>
    <lineage>
        <taxon>Bacteria</taxon>
        <taxon>Bacillati</taxon>
        <taxon>Bacillota</taxon>
        <taxon>Clostridia</taxon>
        <taxon>Eubacteriales</taxon>
        <taxon>Oscillospiraceae</taxon>
        <taxon>Solibaculum</taxon>
    </lineage>
</organism>
<dbReference type="CDD" id="cd00609">
    <property type="entry name" value="AAT_like"/>
    <property type="match status" value="1"/>
</dbReference>
<dbReference type="GO" id="GO:0030170">
    <property type="term" value="F:pyridoxal phosphate binding"/>
    <property type="evidence" value="ECO:0007669"/>
    <property type="project" value="InterPro"/>
</dbReference>
<dbReference type="Pfam" id="PF00155">
    <property type="entry name" value="Aminotran_1_2"/>
    <property type="match status" value="1"/>
</dbReference>
<comment type="catalytic activity">
    <reaction evidence="9">
        <text>L-histidinol phosphate + 2-oxoglutarate = 3-(imidazol-4-yl)-2-oxopropyl phosphate + L-glutamate</text>
        <dbReference type="Rhea" id="RHEA:23744"/>
        <dbReference type="ChEBI" id="CHEBI:16810"/>
        <dbReference type="ChEBI" id="CHEBI:29985"/>
        <dbReference type="ChEBI" id="CHEBI:57766"/>
        <dbReference type="ChEBI" id="CHEBI:57980"/>
        <dbReference type="EC" id="2.6.1.9"/>
    </reaction>
</comment>
<dbReference type="UniPathway" id="UPA00031">
    <property type="reaction ID" value="UER00012"/>
</dbReference>
<dbReference type="Proteomes" id="UP000593890">
    <property type="component" value="Chromosome"/>
</dbReference>
<dbReference type="PANTHER" id="PTHR42885:SF2">
    <property type="entry name" value="HISTIDINOL-PHOSPHATE AMINOTRANSFERASE"/>
    <property type="match status" value="1"/>
</dbReference>
<comment type="pathway">
    <text evidence="9">Amino-acid biosynthesis; L-histidine biosynthesis; L-histidine from 5-phospho-alpha-D-ribose 1-diphosphate: step 7/9.</text>
</comment>
<dbReference type="PANTHER" id="PTHR42885">
    <property type="entry name" value="HISTIDINOL-PHOSPHATE AMINOTRANSFERASE-RELATED"/>
    <property type="match status" value="1"/>
</dbReference>
<dbReference type="InterPro" id="IPR015422">
    <property type="entry name" value="PyrdxlP-dep_Trfase_small"/>
</dbReference>
<dbReference type="SUPFAM" id="SSF53383">
    <property type="entry name" value="PLP-dependent transferases"/>
    <property type="match status" value="1"/>
</dbReference>
<protein>
    <recommendedName>
        <fullName evidence="9">Histidinol-phosphate aminotransferase</fullName>
        <ecNumber evidence="9">2.6.1.9</ecNumber>
    </recommendedName>
    <alternativeName>
        <fullName evidence="9">Imidazole acetol-phosphate transaminase</fullName>
    </alternativeName>
</protein>
<keyword evidence="7 9" id="KW-0663">Pyridoxal phosphate</keyword>
<dbReference type="KEGG" id="sman:C12CBH8_06810"/>
<proteinExistence type="inferred from homology"/>
<evidence type="ECO:0000256" key="2">
    <source>
        <dbReference type="ARBA" id="ARBA00007970"/>
    </source>
</evidence>
<keyword evidence="6 9" id="KW-0808">Transferase</keyword>
<dbReference type="HAMAP" id="MF_01023">
    <property type="entry name" value="HisC_aminotrans_2"/>
    <property type="match status" value="1"/>
</dbReference>
<dbReference type="RefSeq" id="WP_215533551.1">
    <property type="nucleotide sequence ID" value="NZ_AP023321.1"/>
</dbReference>
<comment type="cofactor">
    <cofactor evidence="1 9">
        <name>pyridoxal 5'-phosphate</name>
        <dbReference type="ChEBI" id="CHEBI:597326"/>
    </cofactor>
</comment>
<keyword evidence="5 9" id="KW-0028">Amino-acid biosynthesis</keyword>
<evidence type="ECO:0000256" key="5">
    <source>
        <dbReference type="ARBA" id="ARBA00022605"/>
    </source>
</evidence>
<evidence type="ECO:0000256" key="4">
    <source>
        <dbReference type="ARBA" id="ARBA00022576"/>
    </source>
</evidence>
<comment type="similarity">
    <text evidence="2 9">Belongs to the class-II pyridoxal-phosphate-dependent aminotransferase family. Histidinol-phosphate aminotransferase subfamily.</text>
</comment>
<dbReference type="InterPro" id="IPR005861">
    <property type="entry name" value="HisP_aminotrans"/>
</dbReference>
<evidence type="ECO:0000313" key="11">
    <source>
        <dbReference type="EMBL" id="BCI60042.1"/>
    </source>
</evidence>
<dbReference type="InterPro" id="IPR015421">
    <property type="entry name" value="PyrdxlP-dep_Trfase_major"/>
</dbReference>
<dbReference type="EC" id="2.6.1.9" evidence="9"/>
<dbReference type="GO" id="GO:0004400">
    <property type="term" value="F:histidinol-phosphate transaminase activity"/>
    <property type="evidence" value="ECO:0007669"/>
    <property type="project" value="UniProtKB-UniRule"/>
</dbReference>
<evidence type="ECO:0000256" key="1">
    <source>
        <dbReference type="ARBA" id="ARBA00001933"/>
    </source>
</evidence>
<dbReference type="InterPro" id="IPR004839">
    <property type="entry name" value="Aminotransferase_I/II_large"/>
</dbReference>
<evidence type="ECO:0000256" key="6">
    <source>
        <dbReference type="ARBA" id="ARBA00022679"/>
    </source>
</evidence>
<dbReference type="Gene3D" id="3.40.640.10">
    <property type="entry name" value="Type I PLP-dependent aspartate aminotransferase-like (Major domain)"/>
    <property type="match status" value="1"/>
</dbReference>
<keyword evidence="12" id="KW-1185">Reference proteome</keyword>
<evidence type="ECO:0000256" key="8">
    <source>
        <dbReference type="ARBA" id="ARBA00023102"/>
    </source>
</evidence>
<evidence type="ECO:0000313" key="12">
    <source>
        <dbReference type="Proteomes" id="UP000593890"/>
    </source>
</evidence>
<accession>A0A7I8D2U4</accession>
<comment type="subunit">
    <text evidence="3 9">Homodimer.</text>
</comment>
<keyword evidence="8 9" id="KW-0368">Histidine biosynthesis</keyword>
<feature type="domain" description="Aminotransferase class I/classII large" evidence="10">
    <location>
        <begin position="25"/>
        <end position="344"/>
    </location>
</feature>